<accession>A0A418KKV3</accession>
<reference evidence="2 3" key="1">
    <citation type="submission" date="2018-09" db="EMBL/GenBank/DDBJ databases">
        <title>Isolation, diversity and antifungal activity of actinobacteria from wheat.</title>
        <authorList>
            <person name="Han C."/>
        </authorList>
    </citation>
    <scope>NUCLEOTIDE SEQUENCE [LARGE SCALE GENOMIC DNA]</scope>
    <source>
        <strain evidence="2 3">NEAU-YY265</strain>
    </source>
</reference>
<dbReference type="Proteomes" id="UP000284057">
    <property type="component" value="Unassembled WGS sequence"/>
</dbReference>
<feature type="compositionally biased region" description="Basic and acidic residues" evidence="1">
    <location>
        <begin position="270"/>
        <end position="281"/>
    </location>
</feature>
<dbReference type="Pfam" id="PF03752">
    <property type="entry name" value="ALF"/>
    <property type="match status" value="4"/>
</dbReference>
<feature type="region of interest" description="Disordered" evidence="1">
    <location>
        <begin position="270"/>
        <end position="303"/>
    </location>
</feature>
<dbReference type="InterPro" id="IPR005506">
    <property type="entry name" value="DUF312_ALF"/>
</dbReference>
<evidence type="ECO:0000313" key="3">
    <source>
        <dbReference type="Proteomes" id="UP000284057"/>
    </source>
</evidence>
<proteinExistence type="predicted"/>
<dbReference type="RefSeq" id="WP_199702042.1">
    <property type="nucleotide sequence ID" value="NZ_QUAL01000191.1"/>
</dbReference>
<sequence>MRAILGRPSRRRATVIGGALSLLLAGSPMNETRAVAAETPPDAPVCERQVVLEAWVTGGVNVSPAAEEALLGDDAAVCAFLEQLPRLVAQDEREQVGRITSHGGPEVSAAATAALRSNEEGAVTAFLDGGWEIARQIDLRARVGQMRATGGPEVRAAANAVLRNGTPEALGRFLDSGWRMPYRMDLRAVVGRAMAGGGPQVKAAANRALLDGSPEMLERFVQIDWGVAQARDNEAQTLNDLRASATEATRLAALETIGAVAQAERAKAESEAARAEAEEAQRLAQLAGQESDEARRQARRAAEAADRAVAASRVAVEAARAAASAARA</sequence>
<organism evidence="2 3">
    <name type="scientific">Jiangella rhizosphaerae</name>
    <dbReference type="NCBI Taxonomy" id="2293569"/>
    <lineage>
        <taxon>Bacteria</taxon>
        <taxon>Bacillati</taxon>
        <taxon>Actinomycetota</taxon>
        <taxon>Actinomycetes</taxon>
        <taxon>Jiangellales</taxon>
        <taxon>Jiangellaceae</taxon>
        <taxon>Jiangella</taxon>
    </lineage>
</organism>
<dbReference type="AlphaFoldDB" id="A0A418KKV3"/>
<feature type="compositionally biased region" description="Basic and acidic residues" evidence="1">
    <location>
        <begin position="292"/>
        <end position="303"/>
    </location>
</feature>
<feature type="non-terminal residue" evidence="2">
    <location>
        <position position="328"/>
    </location>
</feature>
<name>A0A418KKV3_9ACTN</name>
<keyword evidence="3" id="KW-1185">Reference proteome</keyword>
<dbReference type="EMBL" id="QUAL01000191">
    <property type="protein sequence ID" value="RIQ17873.1"/>
    <property type="molecule type" value="Genomic_DNA"/>
</dbReference>
<evidence type="ECO:0000256" key="1">
    <source>
        <dbReference type="SAM" id="MobiDB-lite"/>
    </source>
</evidence>
<gene>
    <name evidence="2" type="ORF">DY240_22360</name>
</gene>
<evidence type="ECO:0000313" key="2">
    <source>
        <dbReference type="EMBL" id="RIQ17873.1"/>
    </source>
</evidence>
<protein>
    <submittedName>
        <fullName evidence="2">Uncharacterized protein</fullName>
    </submittedName>
</protein>
<comment type="caution">
    <text evidence="2">The sequence shown here is derived from an EMBL/GenBank/DDBJ whole genome shotgun (WGS) entry which is preliminary data.</text>
</comment>